<dbReference type="Proteomes" id="UP000078428">
    <property type="component" value="Unassembled WGS sequence"/>
</dbReference>
<evidence type="ECO:0000259" key="1">
    <source>
        <dbReference type="Pfam" id="PF13649"/>
    </source>
</evidence>
<keyword evidence="2" id="KW-0489">Methyltransferase</keyword>
<dbReference type="AlphaFoldDB" id="A0A178MD10"/>
<proteinExistence type="predicted"/>
<name>A0A178MD10_9PROT</name>
<dbReference type="OrthoDB" id="9788660at2"/>
<dbReference type="PANTHER" id="PTHR12843:SF5">
    <property type="entry name" value="EEF1A LYSINE METHYLTRANSFERASE 2"/>
    <property type="match status" value="1"/>
</dbReference>
<feature type="domain" description="Methyltransferase" evidence="1">
    <location>
        <begin position="45"/>
        <end position="139"/>
    </location>
</feature>
<keyword evidence="2" id="KW-0808">Transferase</keyword>
<sequence>MSERKTHWQSVWTTKDHEETSWFQDDPTPSLEMIEAASLRKDAAIIDVGGGASHLVDRLLERGCVHVAVLDVAEAALHQAAERLGPMGDDVTWIVSDVLDWRPVPGLFDLWHDRAVFHFLRDPGEQAAYVAVMKRALGPEATVIIAAFAPDGPEKCSGLPVVRHGEQSLARILGPEFRLVEHRRQEHQTPMGNIQHFTWCRFVRE</sequence>
<gene>
    <name evidence="2" type="ORF">A6A04_06215</name>
</gene>
<dbReference type="GO" id="GO:0008168">
    <property type="term" value="F:methyltransferase activity"/>
    <property type="evidence" value="ECO:0007669"/>
    <property type="project" value="UniProtKB-KW"/>
</dbReference>
<reference evidence="2 3" key="1">
    <citation type="submission" date="2016-04" db="EMBL/GenBank/DDBJ databases">
        <title>Draft genome sequence of freshwater magnetotactic bacteria Magnetospirillum marisnigri SP-1 and Magnetospirillum moscoviense BB-1.</title>
        <authorList>
            <person name="Koziaeva V."/>
            <person name="Dziuba M.V."/>
            <person name="Ivanov T.M."/>
            <person name="Kuznetsov B."/>
            <person name="Grouzdev D.S."/>
        </authorList>
    </citation>
    <scope>NUCLEOTIDE SEQUENCE [LARGE SCALE GENOMIC DNA]</scope>
    <source>
        <strain evidence="2 3">SP-1</strain>
    </source>
</reference>
<dbReference type="GO" id="GO:0032259">
    <property type="term" value="P:methylation"/>
    <property type="evidence" value="ECO:0007669"/>
    <property type="project" value="UniProtKB-KW"/>
</dbReference>
<accession>A0A178MD10</accession>
<keyword evidence="3" id="KW-1185">Reference proteome</keyword>
<dbReference type="InterPro" id="IPR041698">
    <property type="entry name" value="Methyltransf_25"/>
</dbReference>
<dbReference type="STRING" id="1285242.A6A04_06215"/>
<dbReference type="SUPFAM" id="SSF53335">
    <property type="entry name" value="S-adenosyl-L-methionine-dependent methyltransferases"/>
    <property type="match status" value="1"/>
</dbReference>
<dbReference type="InterPro" id="IPR029063">
    <property type="entry name" value="SAM-dependent_MTases_sf"/>
</dbReference>
<dbReference type="Gene3D" id="3.40.50.150">
    <property type="entry name" value="Vaccinia Virus protein VP39"/>
    <property type="match status" value="1"/>
</dbReference>
<evidence type="ECO:0000313" key="2">
    <source>
        <dbReference type="EMBL" id="OAN46691.1"/>
    </source>
</evidence>
<protein>
    <submittedName>
        <fullName evidence="2">SAM-dependent methyltransferase</fullName>
    </submittedName>
</protein>
<comment type="caution">
    <text evidence="2">The sequence shown here is derived from an EMBL/GenBank/DDBJ whole genome shotgun (WGS) entry which is preliminary data.</text>
</comment>
<dbReference type="CDD" id="cd02440">
    <property type="entry name" value="AdoMet_MTases"/>
    <property type="match status" value="1"/>
</dbReference>
<evidence type="ECO:0000313" key="3">
    <source>
        <dbReference type="Proteomes" id="UP000078428"/>
    </source>
</evidence>
<dbReference type="EMBL" id="LWQT01000088">
    <property type="protein sequence ID" value="OAN46691.1"/>
    <property type="molecule type" value="Genomic_DNA"/>
</dbReference>
<dbReference type="PANTHER" id="PTHR12843">
    <property type="entry name" value="PROTEIN-LYSINE N-METHYLTRANSFERASE METTL10"/>
    <property type="match status" value="1"/>
</dbReference>
<organism evidence="2 3">
    <name type="scientific">Paramagnetospirillum marisnigri</name>
    <dbReference type="NCBI Taxonomy" id="1285242"/>
    <lineage>
        <taxon>Bacteria</taxon>
        <taxon>Pseudomonadati</taxon>
        <taxon>Pseudomonadota</taxon>
        <taxon>Alphaproteobacteria</taxon>
        <taxon>Rhodospirillales</taxon>
        <taxon>Magnetospirillaceae</taxon>
        <taxon>Paramagnetospirillum</taxon>
    </lineage>
</organism>
<dbReference type="RefSeq" id="WP_068494923.1">
    <property type="nucleotide sequence ID" value="NZ_LWQT01000088.1"/>
</dbReference>
<dbReference type="Pfam" id="PF13649">
    <property type="entry name" value="Methyltransf_25"/>
    <property type="match status" value="1"/>
</dbReference>